<accession>A0A1M6HEP3</accession>
<name>A0A1M6HEP3_9PROT</name>
<evidence type="ECO:0000313" key="5">
    <source>
        <dbReference type="EMBL" id="SHJ20672.1"/>
    </source>
</evidence>
<dbReference type="Pfam" id="PF13561">
    <property type="entry name" value="adh_short_C2"/>
    <property type="match status" value="1"/>
</dbReference>
<dbReference type="Gene3D" id="3.40.50.720">
    <property type="entry name" value="NAD(P)-binding Rossmann-like Domain"/>
    <property type="match status" value="1"/>
</dbReference>
<dbReference type="SUPFAM" id="SSF51735">
    <property type="entry name" value="NAD(P)-binding Rossmann-fold domains"/>
    <property type="match status" value="1"/>
</dbReference>
<dbReference type="STRING" id="198092.SAMN02745194_01980"/>
<sequence length="267" mass="27154">MVGPERLDGRVSVVTGAAGGLGAAVAERLAELGSHLVLLEPRPKRLDDLAARLSAGGTRVLAPACDIADPKAVATAASMVAETFGRCDVLVNNAGILPPATPLEEVRLVDWDRVIGINLRGTFLCTQAFGRAMLAAGSGSIVNIASIAASLPNASGAYAASKGAILSLTRQTAVEWGPRGLRANAVTPGLIRTPLSQAFYDNPVVHSARRAAVASRRIGTPEEVANAVAFLASDAASYINGQEIVVDGGFGRTALASLQLPAGASAG</sequence>
<keyword evidence="6" id="KW-1185">Reference proteome</keyword>
<dbReference type="PANTHER" id="PTHR24321">
    <property type="entry name" value="DEHYDROGENASES, SHORT CHAIN"/>
    <property type="match status" value="1"/>
</dbReference>
<gene>
    <name evidence="5" type="ORF">SAMN02745194_01980</name>
</gene>
<dbReference type="EMBL" id="FQZF01000010">
    <property type="protein sequence ID" value="SHJ20672.1"/>
    <property type="molecule type" value="Genomic_DNA"/>
</dbReference>
<dbReference type="CDD" id="cd05233">
    <property type="entry name" value="SDR_c"/>
    <property type="match status" value="1"/>
</dbReference>
<dbReference type="PRINTS" id="PR00081">
    <property type="entry name" value="GDHRDH"/>
</dbReference>
<dbReference type="AlphaFoldDB" id="A0A1M6HEP3"/>
<dbReference type="SMART" id="SM00822">
    <property type="entry name" value="PKS_KR"/>
    <property type="match status" value="1"/>
</dbReference>
<reference evidence="5 6" key="1">
    <citation type="submission" date="2016-11" db="EMBL/GenBank/DDBJ databases">
        <authorList>
            <person name="Jaros S."/>
            <person name="Januszkiewicz K."/>
            <person name="Wedrychowicz H."/>
        </authorList>
    </citation>
    <scope>NUCLEOTIDE SEQUENCE [LARGE SCALE GENOMIC DNA]</scope>
    <source>
        <strain evidence="5 6">DSM 14916</strain>
    </source>
</reference>
<feature type="domain" description="Ketoreductase" evidence="4">
    <location>
        <begin position="10"/>
        <end position="189"/>
    </location>
</feature>
<keyword evidence="3" id="KW-0520">NAD</keyword>
<evidence type="ECO:0000256" key="2">
    <source>
        <dbReference type="ARBA" id="ARBA00023002"/>
    </source>
</evidence>
<protein>
    <submittedName>
        <fullName evidence="5">NAD(P)-dependent dehydrogenase, short-chain alcohol dehydrogenase family</fullName>
    </submittedName>
</protein>
<proteinExistence type="inferred from homology"/>
<dbReference type="RefSeq" id="WP_073134158.1">
    <property type="nucleotide sequence ID" value="NZ_FQZF01000010.1"/>
</dbReference>
<dbReference type="InterPro" id="IPR057326">
    <property type="entry name" value="KR_dom"/>
</dbReference>
<dbReference type="OrthoDB" id="7375193at2"/>
<evidence type="ECO:0000313" key="6">
    <source>
        <dbReference type="Proteomes" id="UP000184387"/>
    </source>
</evidence>
<dbReference type="InterPro" id="IPR002347">
    <property type="entry name" value="SDR_fam"/>
</dbReference>
<evidence type="ECO:0000259" key="4">
    <source>
        <dbReference type="SMART" id="SM00822"/>
    </source>
</evidence>
<dbReference type="PANTHER" id="PTHR24321:SF8">
    <property type="entry name" value="ESTRADIOL 17-BETA-DEHYDROGENASE 8-RELATED"/>
    <property type="match status" value="1"/>
</dbReference>
<dbReference type="NCBIfam" id="NF005559">
    <property type="entry name" value="PRK07231.1"/>
    <property type="match status" value="1"/>
</dbReference>
<evidence type="ECO:0000256" key="1">
    <source>
        <dbReference type="ARBA" id="ARBA00006484"/>
    </source>
</evidence>
<dbReference type="Proteomes" id="UP000184387">
    <property type="component" value="Unassembled WGS sequence"/>
</dbReference>
<dbReference type="GO" id="GO:0016491">
    <property type="term" value="F:oxidoreductase activity"/>
    <property type="evidence" value="ECO:0007669"/>
    <property type="project" value="UniProtKB-KW"/>
</dbReference>
<dbReference type="InterPro" id="IPR036291">
    <property type="entry name" value="NAD(P)-bd_dom_sf"/>
</dbReference>
<organism evidence="5 6">
    <name type="scientific">Muricoccus roseus</name>
    <dbReference type="NCBI Taxonomy" id="198092"/>
    <lineage>
        <taxon>Bacteria</taxon>
        <taxon>Pseudomonadati</taxon>
        <taxon>Pseudomonadota</taxon>
        <taxon>Alphaproteobacteria</taxon>
        <taxon>Acetobacterales</taxon>
        <taxon>Roseomonadaceae</taxon>
        <taxon>Muricoccus</taxon>
    </lineage>
</organism>
<dbReference type="InterPro" id="IPR020904">
    <property type="entry name" value="Sc_DH/Rdtase_CS"/>
</dbReference>
<evidence type="ECO:0000256" key="3">
    <source>
        <dbReference type="ARBA" id="ARBA00023027"/>
    </source>
</evidence>
<comment type="similarity">
    <text evidence="1">Belongs to the short-chain dehydrogenases/reductases (SDR) family.</text>
</comment>
<keyword evidence="2" id="KW-0560">Oxidoreductase</keyword>
<dbReference type="FunFam" id="3.40.50.720:FF:000084">
    <property type="entry name" value="Short-chain dehydrogenase reductase"/>
    <property type="match status" value="1"/>
</dbReference>
<dbReference type="PRINTS" id="PR00080">
    <property type="entry name" value="SDRFAMILY"/>
</dbReference>
<dbReference type="PROSITE" id="PS00061">
    <property type="entry name" value="ADH_SHORT"/>
    <property type="match status" value="1"/>
</dbReference>